<accession>A0A7X1E662</accession>
<dbReference type="PANTHER" id="PTHR30093">
    <property type="entry name" value="GENERAL SECRETION PATHWAY PROTEIN G"/>
    <property type="match status" value="1"/>
</dbReference>
<keyword evidence="2" id="KW-1133">Transmembrane helix</keyword>
<dbReference type="NCBIfam" id="TIGR02532">
    <property type="entry name" value="IV_pilin_GFxxxE"/>
    <property type="match status" value="1"/>
</dbReference>
<evidence type="ECO:0000256" key="1">
    <source>
        <dbReference type="ARBA" id="ARBA00022481"/>
    </source>
</evidence>
<dbReference type="Pfam" id="PF07596">
    <property type="entry name" value="SBP_bac_10"/>
    <property type="match status" value="1"/>
</dbReference>
<dbReference type="InterPro" id="IPR012902">
    <property type="entry name" value="N_methyl_site"/>
</dbReference>
<dbReference type="EMBL" id="JACHVA010000134">
    <property type="protein sequence ID" value="MBC2603831.1"/>
    <property type="molecule type" value="Genomic_DNA"/>
</dbReference>
<dbReference type="GO" id="GO:0015628">
    <property type="term" value="P:protein secretion by the type II secretion system"/>
    <property type="evidence" value="ECO:0007669"/>
    <property type="project" value="InterPro"/>
</dbReference>
<dbReference type="RefSeq" id="WP_185694451.1">
    <property type="nucleotide sequence ID" value="NZ_JACHVA010000134.1"/>
</dbReference>
<keyword evidence="1" id="KW-0488">Methylation</keyword>
<comment type="caution">
    <text evidence="4">The sequence shown here is derived from an EMBL/GenBank/DDBJ whole genome shotgun (WGS) entry which is preliminary data.</text>
</comment>
<evidence type="ECO:0000313" key="5">
    <source>
        <dbReference type="Proteomes" id="UP000525652"/>
    </source>
</evidence>
<reference evidence="4 5" key="1">
    <citation type="submission" date="2020-07" db="EMBL/GenBank/DDBJ databases">
        <authorList>
            <person name="Feng X."/>
        </authorList>
    </citation>
    <scope>NUCLEOTIDE SEQUENCE [LARGE SCALE GENOMIC DNA]</scope>
    <source>
        <strain evidence="4 5">JCM14086</strain>
    </source>
</reference>
<dbReference type="InterPro" id="IPR045584">
    <property type="entry name" value="Pilin-like"/>
</dbReference>
<keyword evidence="5" id="KW-1185">Reference proteome</keyword>
<sequence length="224" mass="24558">MNRVDHFFNTSTEGSRRKGFSLIELLTVIAVLGILGGILTVAVGSARRMARSAECTSNLRNLGMGLNLYSQNNHGKLPTAGNYNTVPGVGENKSWMLALSEFMEQKFPGENEKTMFLCPSAVETYPDGVARRTYGMNAAGTGADVEMRVGSFLKPTSTVLLMDTVHLSDGDGQYAFGAGSYERFADWRHGDSLNALFVDGHVENIQRANKADLGEYVLNYRERE</sequence>
<organism evidence="4 5">
    <name type="scientific">Puniceicoccus vermicola</name>
    <dbReference type="NCBI Taxonomy" id="388746"/>
    <lineage>
        <taxon>Bacteria</taxon>
        <taxon>Pseudomonadati</taxon>
        <taxon>Verrucomicrobiota</taxon>
        <taxon>Opitutia</taxon>
        <taxon>Puniceicoccales</taxon>
        <taxon>Puniceicoccaceae</taxon>
        <taxon>Puniceicoccus</taxon>
    </lineage>
</organism>
<gene>
    <name evidence="4" type="ORF">H5P30_18795</name>
</gene>
<dbReference type="InterPro" id="IPR000983">
    <property type="entry name" value="Bac_GSPG_pilin"/>
</dbReference>
<dbReference type="AlphaFoldDB" id="A0A7X1E662"/>
<proteinExistence type="predicted"/>
<dbReference type="PRINTS" id="PR00813">
    <property type="entry name" value="BCTERIALGSPG"/>
</dbReference>
<protein>
    <submittedName>
        <fullName evidence="4">DUF1559 domain-containing protein</fullName>
    </submittedName>
</protein>
<dbReference type="Proteomes" id="UP000525652">
    <property type="component" value="Unassembled WGS sequence"/>
</dbReference>
<name>A0A7X1E662_9BACT</name>
<dbReference type="Pfam" id="PF07963">
    <property type="entry name" value="N_methyl"/>
    <property type="match status" value="1"/>
</dbReference>
<keyword evidence="2" id="KW-0812">Transmembrane</keyword>
<dbReference type="InterPro" id="IPR011453">
    <property type="entry name" value="DUF1559"/>
</dbReference>
<evidence type="ECO:0000313" key="4">
    <source>
        <dbReference type="EMBL" id="MBC2603831.1"/>
    </source>
</evidence>
<feature type="domain" description="DUF1559" evidence="3">
    <location>
        <begin position="45"/>
        <end position="106"/>
    </location>
</feature>
<keyword evidence="2" id="KW-0472">Membrane</keyword>
<dbReference type="SUPFAM" id="SSF54523">
    <property type="entry name" value="Pili subunits"/>
    <property type="match status" value="1"/>
</dbReference>
<dbReference type="PANTHER" id="PTHR30093:SF2">
    <property type="entry name" value="TYPE II SECRETION SYSTEM PROTEIN H"/>
    <property type="match status" value="1"/>
</dbReference>
<dbReference type="Gene3D" id="3.30.700.10">
    <property type="entry name" value="Glycoprotein, Type 4 Pilin"/>
    <property type="match status" value="1"/>
</dbReference>
<evidence type="ECO:0000259" key="3">
    <source>
        <dbReference type="Pfam" id="PF07596"/>
    </source>
</evidence>
<dbReference type="GO" id="GO:0015627">
    <property type="term" value="C:type II protein secretion system complex"/>
    <property type="evidence" value="ECO:0007669"/>
    <property type="project" value="InterPro"/>
</dbReference>
<feature type="transmembrane region" description="Helical" evidence="2">
    <location>
        <begin position="20"/>
        <end position="43"/>
    </location>
</feature>
<evidence type="ECO:0000256" key="2">
    <source>
        <dbReference type="SAM" id="Phobius"/>
    </source>
</evidence>